<reference evidence="2 3" key="1">
    <citation type="submission" date="2016-10" db="EMBL/GenBank/DDBJ databases">
        <authorList>
            <person name="de Groot N.N."/>
        </authorList>
    </citation>
    <scope>NUCLEOTIDE SEQUENCE [LARGE SCALE GENOMIC DNA]</scope>
    <source>
        <strain evidence="2 3">DSM 23399</strain>
    </source>
</reference>
<gene>
    <name evidence="2" type="ORF">SAMN04489723_10316</name>
</gene>
<evidence type="ECO:0000313" key="2">
    <source>
        <dbReference type="EMBL" id="SFA96705.1"/>
    </source>
</evidence>
<dbReference type="STRING" id="237018.SAMN04489723_10316"/>
<evidence type="ECO:0000313" key="3">
    <source>
        <dbReference type="Proteomes" id="UP000198790"/>
    </source>
</evidence>
<name>A0A1I0X6T0_9BACT</name>
<dbReference type="Proteomes" id="UP000198790">
    <property type="component" value="Unassembled WGS sequence"/>
</dbReference>
<protein>
    <submittedName>
        <fullName evidence="2">Uncharacterized protein</fullName>
    </submittedName>
</protein>
<dbReference type="RefSeq" id="WP_092894961.1">
    <property type="nucleotide sequence ID" value="NZ_FOKK01000003.1"/>
</dbReference>
<proteinExistence type="predicted"/>
<feature type="transmembrane region" description="Helical" evidence="1">
    <location>
        <begin position="9"/>
        <end position="27"/>
    </location>
</feature>
<feature type="transmembrane region" description="Helical" evidence="1">
    <location>
        <begin position="33"/>
        <end position="53"/>
    </location>
</feature>
<keyword evidence="1" id="KW-0812">Transmembrane</keyword>
<keyword evidence="1" id="KW-1133">Transmembrane helix</keyword>
<accession>A0A1I0X6T0</accession>
<keyword evidence="1" id="KW-0472">Membrane</keyword>
<keyword evidence="3" id="KW-1185">Reference proteome</keyword>
<evidence type="ECO:0000256" key="1">
    <source>
        <dbReference type="SAM" id="Phobius"/>
    </source>
</evidence>
<feature type="transmembrane region" description="Helical" evidence="1">
    <location>
        <begin position="92"/>
        <end position="109"/>
    </location>
</feature>
<dbReference type="OrthoDB" id="1451979at2"/>
<sequence length="182" mass="21173">MENFKKTEIVIIVILWIILITTCLISILNDFVIYTSDYLGLIGLIIVTAIASLRPEKSFKSVFVLLLLGLFNLVSFSFSVRMVFRFGSQDSMNLGIQIISFVLLTALLVRKREKLHRFYQEVFMQTEEEKELSRKNFQNQFTAKFERLSDKEIEAKLQQDLVPEAIKALVEIKEERKRNTVS</sequence>
<dbReference type="AlphaFoldDB" id="A0A1I0X6T0"/>
<feature type="transmembrane region" description="Helical" evidence="1">
    <location>
        <begin position="62"/>
        <end position="80"/>
    </location>
</feature>
<dbReference type="EMBL" id="FOKK01000003">
    <property type="protein sequence ID" value="SFA96705.1"/>
    <property type="molecule type" value="Genomic_DNA"/>
</dbReference>
<organism evidence="2 3">
    <name type="scientific">Algoriphagus aquimarinus</name>
    <dbReference type="NCBI Taxonomy" id="237018"/>
    <lineage>
        <taxon>Bacteria</taxon>
        <taxon>Pseudomonadati</taxon>
        <taxon>Bacteroidota</taxon>
        <taxon>Cytophagia</taxon>
        <taxon>Cytophagales</taxon>
        <taxon>Cyclobacteriaceae</taxon>
        <taxon>Algoriphagus</taxon>
    </lineage>
</organism>